<feature type="signal peptide" evidence="1">
    <location>
        <begin position="1"/>
        <end position="21"/>
    </location>
</feature>
<evidence type="ECO:0000256" key="1">
    <source>
        <dbReference type="SAM" id="SignalP"/>
    </source>
</evidence>
<feature type="chain" id="PRO_5018129203" evidence="1">
    <location>
        <begin position="22"/>
        <end position="202"/>
    </location>
</feature>
<dbReference type="EMBL" id="ML119654">
    <property type="protein sequence ID" value="RPA85272.1"/>
    <property type="molecule type" value="Genomic_DNA"/>
</dbReference>
<keyword evidence="1" id="KW-0732">Signal</keyword>
<protein>
    <submittedName>
        <fullName evidence="2">Uncharacterized protein</fullName>
    </submittedName>
</protein>
<dbReference type="AlphaFoldDB" id="A0A3N4IGK2"/>
<evidence type="ECO:0000313" key="3">
    <source>
        <dbReference type="Proteomes" id="UP000275078"/>
    </source>
</evidence>
<sequence>MHLSVLFLLLTTLTTLTLSAAIPTEATSLKPIYGIPLTGPEAAEWSYKIRSLNPEFTLVTRASGLSEVLTYGSTPAQSTGNDPIRSAVSGQCTTREVSPHTPTVERLLDAFHTASEGRRCIQTSDTAVAVFGVYHSASIVYSARKGRIIPCDYLYRALVSIFATCMLNEKVEGWVNVQYPDGSALVGIALWTGERQDNIIIP</sequence>
<evidence type="ECO:0000313" key="2">
    <source>
        <dbReference type="EMBL" id="RPA85272.1"/>
    </source>
</evidence>
<dbReference type="Proteomes" id="UP000275078">
    <property type="component" value="Unassembled WGS sequence"/>
</dbReference>
<organism evidence="2 3">
    <name type="scientific">Ascobolus immersus RN42</name>
    <dbReference type="NCBI Taxonomy" id="1160509"/>
    <lineage>
        <taxon>Eukaryota</taxon>
        <taxon>Fungi</taxon>
        <taxon>Dikarya</taxon>
        <taxon>Ascomycota</taxon>
        <taxon>Pezizomycotina</taxon>
        <taxon>Pezizomycetes</taxon>
        <taxon>Pezizales</taxon>
        <taxon>Ascobolaceae</taxon>
        <taxon>Ascobolus</taxon>
    </lineage>
</organism>
<reference evidence="2 3" key="1">
    <citation type="journal article" date="2018" name="Nat. Ecol. Evol.">
        <title>Pezizomycetes genomes reveal the molecular basis of ectomycorrhizal truffle lifestyle.</title>
        <authorList>
            <person name="Murat C."/>
            <person name="Payen T."/>
            <person name="Noel B."/>
            <person name="Kuo A."/>
            <person name="Morin E."/>
            <person name="Chen J."/>
            <person name="Kohler A."/>
            <person name="Krizsan K."/>
            <person name="Balestrini R."/>
            <person name="Da Silva C."/>
            <person name="Montanini B."/>
            <person name="Hainaut M."/>
            <person name="Levati E."/>
            <person name="Barry K.W."/>
            <person name="Belfiori B."/>
            <person name="Cichocki N."/>
            <person name="Clum A."/>
            <person name="Dockter R.B."/>
            <person name="Fauchery L."/>
            <person name="Guy J."/>
            <person name="Iotti M."/>
            <person name="Le Tacon F."/>
            <person name="Lindquist E.A."/>
            <person name="Lipzen A."/>
            <person name="Malagnac F."/>
            <person name="Mello A."/>
            <person name="Molinier V."/>
            <person name="Miyauchi S."/>
            <person name="Poulain J."/>
            <person name="Riccioni C."/>
            <person name="Rubini A."/>
            <person name="Sitrit Y."/>
            <person name="Splivallo R."/>
            <person name="Traeger S."/>
            <person name="Wang M."/>
            <person name="Zifcakova L."/>
            <person name="Wipf D."/>
            <person name="Zambonelli A."/>
            <person name="Paolocci F."/>
            <person name="Nowrousian M."/>
            <person name="Ottonello S."/>
            <person name="Baldrian P."/>
            <person name="Spatafora J.W."/>
            <person name="Henrissat B."/>
            <person name="Nagy L.G."/>
            <person name="Aury J.M."/>
            <person name="Wincker P."/>
            <person name="Grigoriev I.V."/>
            <person name="Bonfante P."/>
            <person name="Martin F.M."/>
        </authorList>
    </citation>
    <scope>NUCLEOTIDE SEQUENCE [LARGE SCALE GENOMIC DNA]</scope>
    <source>
        <strain evidence="2 3">RN42</strain>
    </source>
</reference>
<accession>A0A3N4IGK2</accession>
<name>A0A3N4IGK2_ASCIM</name>
<gene>
    <name evidence="2" type="ORF">BJ508DRAFT_302942</name>
</gene>
<proteinExistence type="predicted"/>
<keyword evidence="3" id="KW-1185">Reference proteome</keyword>